<dbReference type="EMBL" id="CP015249">
    <property type="protein sequence ID" value="ANB18056.1"/>
    <property type="molecule type" value="Genomic_DNA"/>
</dbReference>
<dbReference type="SUPFAM" id="SSF46689">
    <property type="entry name" value="Homeodomain-like"/>
    <property type="match status" value="1"/>
</dbReference>
<dbReference type="InterPro" id="IPR009057">
    <property type="entry name" value="Homeodomain-like_sf"/>
</dbReference>
<accession>A0A167GXL3</accession>
<sequence>MRERKRRETQQRIAEVGQRLFLTQGYDSTTLDAIAAEAGISRRTFFSYFKSKDDIILFWMDAGLASLIADLLKTSPDVPPLDAVRDIMVKHIASSTTEQMTAIDNLMLSRESLLARKQAYYAEQEQALFKALCEVWRQPERRPALRMVAMVSIGAMKVALQAWREQTGPRKPAARFLRDAFDSLKSEL</sequence>
<dbReference type="InterPro" id="IPR023772">
    <property type="entry name" value="DNA-bd_HTH_TetR-type_CS"/>
</dbReference>
<gene>
    <name evidence="4" type="ORF">I596_2036</name>
</gene>
<feature type="domain" description="HTH tetR-type" evidence="3">
    <location>
        <begin position="7"/>
        <end position="67"/>
    </location>
</feature>
<dbReference type="GO" id="GO:0003677">
    <property type="term" value="F:DNA binding"/>
    <property type="evidence" value="ECO:0007669"/>
    <property type="project" value="UniProtKB-UniRule"/>
</dbReference>
<dbReference type="PANTHER" id="PTHR43479:SF12">
    <property type="entry name" value="TRANSCRIPTIONAL REGULATORY PROTEIN"/>
    <property type="match status" value="1"/>
</dbReference>
<dbReference type="AlphaFoldDB" id="A0A167GXL3"/>
<proteinExistence type="predicted"/>
<keyword evidence="5" id="KW-1185">Reference proteome</keyword>
<dbReference type="PATRIC" id="fig|1300342.3.peg.1989"/>
<dbReference type="Gene3D" id="1.10.357.10">
    <property type="entry name" value="Tetracycline Repressor, domain 2"/>
    <property type="match status" value="1"/>
</dbReference>
<dbReference type="PANTHER" id="PTHR43479">
    <property type="entry name" value="ACREF/ENVCD OPERON REPRESSOR-RELATED"/>
    <property type="match status" value="1"/>
</dbReference>
<dbReference type="PROSITE" id="PS50977">
    <property type="entry name" value="HTH_TETR_2"/>
    <property type="match status" value="1"/>
</dbReference>
<dbReference type="Pfam" id="PF17754">
    <property type="entry name" value="TetR_C_14"/>
    <property type="match status" value="1"/>
</dbReference>
<protein>
    <submittedName>
        <fullName evidence="4">Transcriptional regulator, TetR family</fullName>
    </submittedName>
</protein>
<dbReference type="Proteomes" id="UP000076830">
    <property type="component" value="Chromosome"/>
</dbReference>
<dbReference type="Pfam" id="PF00440">
    <property type="entry name" value="TetR_N"/>
    <property type="match status" value="1"/>
</dbReference>
<evidence type="ECO:0000256" key="2">
    <source>
        <dbReference type="PROSITE-ProRule" id="PRU00335"/>
    </source>
</evidence>
<evidence type="ECO:0000313" key="4">
    <source>
        <dbReference type="EMBL" id="ANB18056.1"/>
    </source>
</evidence>
<dbReference type="KEGG" id="dko:I596_2036"/>
<evidence type="ECO:0000259" key="3">
    <source>
        <dbReference type="PROSITE" id="PS50977"/>
    </source>
</evidence>
<keyword evidence="1 2" id="KW-0238">DNA-binding</keyword>
<dbReference type="STRING" id="1300342.I596_2036"/>
<dbReference type="PRINTS" id="PR00455">
    <property type="entry name" value="HTHTETR"/>
</dbReference>
<feature type="DNA-binding region" description="H-T-H motif" evidence="2">
    <location>
        <begin position="30"/>
        <end position="49"/>
    </location>
</feature>
<dbReference type="InterPro" id="IPR041347">
    <property type="entry name" value="MftR_C"/>
</dbReference>
<dbReference type="InterPro" id="IPR050624">
    <property type="entry name" value="HTH-type_Tx_Regulator"/>
</dbReference>
<organism evidence="4 5">
    <name type="scientific">Dokdonella koreensis DS-123</name>
    <dbReference type="NCBI Taxonomy" id="1300342"/>
    <lineage>
        <taxon>Bacteria</taxon>
        <taxon>Pseudomonadati</taxon>
        <taxon>Pseudomonadota</taxon>
        <taxon>Gammaproteobacteria</taxon>
        <taxon>Lysobacterales</taxon>
        <taxon>Rhodanobacteraceae</taxon>
        <taxon>Dokdonella</taxon>
    </lineage>
</organism>
<evidence type="ECO:0000313" key="5">
    <source>
        <dbReference type="Proteomes" id="UP000076830"/>
    </source>
</evidence>
<name>A0A167GXL3_9GAMM</name>
<reference evidence="4 5" key="1">
    <citation type="submission" date="2016-04" db="EMBL/GenBank/DDBJ databases">
        <title>Complete genome sequence of Dokdonella koreensis DS-123T.</title>
        <authorList>
            <person name="Kim J.F."/>
            <person name="Lee H."/>
            <person name="Kwak M.-J."/>
        </authorList>
    </citation>
    <scope>NUCLEOTIDE SEQUENCE [LARGE SCALE GENOMIC DNA]</scope>
    <source>
        <strain evidence="4 5">DS-123</strain>
    </source>
</reference>
<dbReference type="PROSITE" id="PS01081">
    <property type="entry name" value="HTH_TETR_1"/>
    <property type="match status" value="1"/>
</dbReference>
<evidence type="ECO:0000256" key="1">
    <source>
        <dbReference type="ARBA" id="ARBA00023125"/>
    </source>
</evidence>
<dbReference type="InterPro" id="IPR001647">
    <property type="entry name" value="HTH_TetR"/>
</dbReference>